<keyword evidence="3" id="KW-1185">Reference proteome</keyword>
<protein>
    <recommendedName>
        <fullName evidence="1">RNase H type-1 domain-containing protein</fullName>
    </recommendedName>
</protein>
<dbReference type="InterPro" id="IPR002156">
    <property type="entry name" value="RNaseH_domain"/>
</dbReference>
<proteinExistence type="predicted"/>
<evidence type="ECO:0000313" key="2">
    <source>
        <dbReference type="EMBL" id="CAK9164079.1"/>
    </source>
</evidence>
<evidence type="ECO:0000259" key="1">
    <source>
        <dbReference type="Pfam" id="PF13456"/>
    </source>
</evidence>
<dbReference type="Gene3D" id="3.30.420.10">
    <property type="entry name" value="Ribonuclease H-like superfamily/Ribonuclease H"/>
    <property type="match status" value="1"/>
</dbReference>
<feature type="domain" description="RNase H type-1" evidence="1">
    <location>
        <begin position="2"/>
        <end position="69"/>
    </location>
</feature>
<organism evidence="2 3">
    <name type="scientific">Ilex paraguariensis</name>
    <name type="common">yerba mate</name>
    <dbReference type="NCBI Taxonomy" id="185542"/>
    <lineage>
        <taxon>Eukaryota</taxon>
        <taxon>Viridiplantae</taxon>
        <taxon>Streptophyta</taxon>
        <taxon>Embryophyta</taxon>
        <taxon>Tracheophyta</taxon>
        <taxon>Spermatophyta</taxon>
        <taxon>Magnoliopsida</taxon>
        <taxon>eudicotyledons</taxon>
        <taxon>Gunneridae</taxon>
        <taxon>Pentapetalae</taxon>
        <taxon>asterids</taxon>
        <taxon>campanulids</taxon>
        <taxon>Aquifoliales</taxon>
        <taxon>Aquifoliaceae</taxon>
        <taxon>Ilex</taxon>
    </lineage>
</organism>
<gene>
    <name evidence="2" type="ORF">ILEXP_LOCUS33162</name>
</gene>
<sequence length="83" mass="8693">MQGKAAIGVVVWDSTDSFVDEIGKMVMASSSLQAEAIAVREACLFASAAQLKHSCVESDCQVVIKLSSTEDAPLGNQSSYSGH</sequence>
<accession>A0ABC8T9B6</accession>
<name>A0ABC8T9B6_9AQUA</name>
<dbReference type="EMBL" id="CAUOFW020004159">
    <property type="protein sequence ID" value="CAK9164079.1"/>
    <property type="molecule type" value="Genomic_DNA"/>
</dbReference>
<dbReference type="Proteomes" id="UP001642360">
    <property type="component" value="Unassembled WGS sequence"/>
</dbReference>
<reference evidence="2 3" key="1">
    <citation type="submission" date="2024-02" db="EMBL/GenBank/DDBJ databases">
        <authorList>
            <person name="Vignale AGUSTIN F."/>
            <person name="Sosa J E."/>
            <person name="Modenutti C."/>
        </authorList>
    </citation>
    <scope>NUCLEOTIDE SEQUENCE [LARGE SCALE GENOMIC DNA]</scope>
</reference>
<dbReference type="Pfam" id="PF13456">
    <property type="entry name" value="RVT_3"/>
    <property type="match status" value="1"/>
</dbReference>
<comment type="caution">
    <text evidence="2">The sequence shown here is derived from an EMBL/GenBank/DDBJ whole genome shotgun (WGS) entry which is preliminary data.</text>
</comment>
<evidence type="ECO:0000313" key="3">
    <source>
        <dbReference type="Proteomes" id="UP001642360"/>
    </source>
</evidence>
<dbReference type="InterPro" id="IPR036397">
    <property type="entry name" value="RNaseH_sf"/>
</dbReference>
<dbReference type="AlphaFoldDB" id="A0ABC8T9B6"/>